<dbReference type="PANTHER" id="PTHR34988">
    <property type="entry name" value="PROTEIN, PUTATIVE-RELATED"/>
    <property type="match status" value="1"/>
</dbReference>
<accession>A0ABT1S3K7</accession>
<dbReference type="InterPro" id="IPR005175">
    <property type="entry name" value="PPC_dom"/>
</dbReference>
<dbReference type="PIRSF" id="PIRSF016702">
    <property type="entry name" value="DNA_bp_PD1"/>
    <property type="match status" value="1"/>
</dbReference>
<gene>
    <name evidence="2" type="ORF">NE695_14365</name>
</gene>
<comment type="caution">
    <text evidence="2">The sequence shown here is derived from an EMBL/GenBank/DDBJ whole genome shotgun (WGS) entry which is preliminary data.</text>
</comment>
<dbReference type="PANTHER" id="PTHR34988:SF1">
    <property type="entry name" value="DNA-BINDING PROTEIN"/>
    <property type="match status" value="1"/>
</dbReference>
<dbReference type="Proteomes" id="UP001524473">
    <property type="component" value="Unassembled WGS sequence"/>
</dbReference>
<dbReference type="Gene3D" id="3.30.1330.80">
    <property type="entry name" value="Hypothetical protein, similar to alpha- acetolactate decarboxylase, domain 2"/>
    <property type="match status" value="1"/>
</dbReference>
<dbReference type="RefSeq" id="WP_066863896.1">
    <property type="nucleotide sequence ID" value="NZ_CABKVV010000013.1"/>
</dbReference>
<dbReference type="Pfam" id="PF03479">
    <property type="entry name" value="PCC"/>
    <property type="match status" value="1"/>
</dbReference>
<evidence type="ECO:0000259" key="1">
    <source>
        <dbReference type="PROSITE" id="PS51742"/>
    </source>
</evidence>
<protein>
    <submittedName>
        <fullName evidence="2">DNA-binding protein</fullName>
    </submittedName>
</protein>
<sequence length="144" mass="15969">MEYRKFGDTIVLRLEVGEEIAESLAALCEKEKLELCQVSGLGAAGQITVGVFDTEKKEYFSREYQGDFEIGSLTGNITRKEGKPYLHLHLVFGNPRQNVCVAGHLNRAVISATAELFVRVLPGSVGRRMDDEVGLNLFQFSQDS</sequence>
<dbReference type="InterPro" id="IPR025707">
    <property type="entry name" value="DNA_bp_PD1"/>
</dbReference>
<organism evidence="2 3">
    <name type="scientific">Neglectibacter timonensis</name>
    <dbReference type="NCBI Taxonomy" id="1776382"/>
    <lineage>
        <taxon>Bacteria</taxon>
        <taxon>Bacillati</taxon>
        <taxon>Bacillota</taxon>
        <taxon>Clostridia</taxon>
        <taxon>Eubacteriales</taxon>
        <taxon>Oscillospiraceae</taxon>
        <taxon>Neglectibacter</taxon>
    </lineage>
</organism>
<evidence type="ECO:0000313" key="2">
    <source>
        <dbReference type="EMBL" id="MCQ4841095.1"/>
    </source>
</evidence>
<dbReference type="GO" id="GO:0003677">
    <property type="term" value="F:DNA binding"/>
    <property type="evidence" value="ECO:0007669"/>
    <property type="project" value="UniProtKB-KW"/>
</dbReference>
<feature type="domain" description="PPC" evidence="1">
    <location>
        <begin position="4"/>
        <end position="141"/>
    </location>
</feature>
<evidence type="ECO:0000313" key="3">
    <source>
        <dbReference type="Proteomes" id="UP001524473"/>
    </source>
</evidence>
<keyword evidence="2" id="KW-0238">DNA-binding</keyword>
<dbReference type="CDD" id="cd11378">
    <property type="entry name" value="DUF296"/>
    <property type="match status" value="1"/>
</dbReference>
<proteinExistence type="predicted"/>
<keyword evidence="3" id="KW-1185">Reference proteome</keyword>
<dbReference type="EMBL" id="JANFZH010000037">
    <property type="protein sequence ID" value="MCQ4841095.1"/>
    <property type="molecule type" value="Genomic_DNA"/>
</dbReference>
<reference evidence="2 3" key="1">
    <citation type="submission" date="2022-06" db="EMBL/GenBank/DDBJ databases">
        <title>Isolation of gut microbiota from human fecal samples.</title>
        <authorList>
            <person name="Pamer E.G."/>
            <person name="Barat B."/>
            <person name="Waligurski E."/>
            <person name="Medina S."/>
            <person name="Paddock L."/>
            <person name="Mostad J."/>
        </authorList>
    </citation>
    <scope>NUCLEOTIDE SEQUENCE [LARGE SCALE GENOMIC DNA]</scope>
    <source>
        <strain evidence="2 3">DFI.9.73</strain>
    </source>
</reference>
<dbReference type="GeneID" id="90532428"/>
<dbReference type="SUPFAM" id="SSF117856">
    <property type="entry name" value="AF0104/ALDC/Ptd012-like"/>
    <property type="match status" value="1"/>
</dbReference>
<dbReference type="PROSITE" id="PS51742">
    <property type="entry name" value="PPC"/>
    <property type="match status" value="1"/>
</dbReference>
<name>A0ABT1S3K7_9FIRM</name>